<evidence type="ECO:0000256" key="2">
    <source>
        <dbReference type="ARBA" id="ARBA00022553"/>
    </source>
</evidence>
<dbReference type="GO" id="GO:0004865">
    <property type="term" value="F:protein serine/threonine phosphatase inhibitor activity"/>
    <property type="evidence" value="ECO:0007669"/>
    <property type="project" value="TreeGrafter"/>
</dbReference>
<evidence type="ECO:0000256" key="4">
    <source>
        <dbReference type="SAM" id="MobiDB-lite"/>
    </source>
</evidence>
<evidence type="ECO:0000313" key="5">
    <source>
        <dbReference type="EMBL" id="CAL5133597.1"/>
    </source>
</evidence>
<dbReference type="InterPro" id="IPR036658">
    <property type="entry name" value="CPI-17_sf"/>
</dbReference>
<sequence>MEKGLKPNESHSREAERGENKGVVFAKDAEGEKSKRKRYLTAKYDRKTRHKITEKIRVENFMFEGLRKLYHTDVDDYDCDIDLDEVRNITSDADKKTYLKEKLINCPATCDEVTQFIDNILKQLR</sequence>
<comment type="similarity">
    <text evidence="1">Belongs to the PP1 inhibitor family.</text>
</comment>
<gene>
    <name evidence="5" type="ORF">CDAUBV1_LOCUS6866</name>
</gene>
<dbReference type="Proteomes" id="UP001497525">
    <property type="component" value="Unassembled WGS sequence"/>
</dbReference>
<feature type="region of interest" description="Disordered" evidence="4">
    <location>
        <begin position="1"/>
        <end position="36"/>
    </location>
</feature>
<dbReference type="PANTHER" id="PTHR16188:SF14">
    <property type="entry name" value="GEO07393P1"/>
    <property type="match status" value="1"/>
</dbReference>
<dbReference type="SUPFAM" id="SSF81790">
    <property type="entry name" value="Myosin phosphatase inhibitor 17kDa protein, CPI-17"/>
    <property type="match status" value="1"/>
</dbReference>
<comment type="caution">
    <text evidence="5">The sequence shown here is derived from an EMBL/GenBank/DDBJ whole genome shotgun (WGS) entry which is preliminary data.</text>
</comment>
<protein>
    <submittedName>
        <fullName evidence="5">Uncharacterized protein</fullName>
    </submittedName>
</protein>
<name>A0AAV2TDR0_CALDB</name>
<dbReference type="Gene3D" id="1.10.150.220">
    <property type="entry name" value="CPI-17"/>
    <property type="match status" value="1"/>
</dbReference>
<keyword evidence="3" id="KW-0650">Protein phosphatase inhibitor</keyword>
<evidence type="ECO:0000313" key="6">
    <source>
        <dbReference type="Proteomes" id="UP001497525"/>
    </source>
</evidence>
<dbReference type="Pfam" id="PF05361">
    <property type="entry name" value="PP1_inhibitor"/>
    <property type="match status" value="1"/>
</dbReference>
<proteinExistence type="inferred from homology"/>
<accession>A0AAV2TDR0</accession>
<reference evidence="5" key="1">
    <citation type="submission" date="2024-06" db="EMBL/GenBank/DDBJ databases">
        <authorList>
            <person name="Liu X."/>
            <person name="Lenzi L."/>
            <person name="Haldenby T S."/>
            <person name="Uol C."/>
        </authorList>
    </citation>
    <scope>NUCLEOTIDE SEQUENCE</scope>
</reference>
<feature type="compositionally biased region" description="Basic and acidic residues" evidence="4">
    <location>
        <begin position="1"/>
        <end position="20"/>
    </location>
</feature>
<dbReference type="AlphaFoldDB" id="A0AAV2TDR0"/>
<dbReference type="InterPro" id="IPR008025">
    <property type="entry name" value="CPI-17"/>
</dbReference>
<keyword evidence="2" id="KW-0597">Phosphoprotein</keyword>
<organism evidence="5 6">
    <name type="scientific">Calicophoron daubneyi</name>
    <name type="common">Rumen fluke</name>
    <name type="synonym">Paramphistomum daubneyi</name>
    <dbReference type="NCBI Taxonomy" id="300641"/>
    <lineage>
        <taxon>Eukaryota</taxon>
        <taxon>Metazoa</taxon>
        <taxon>Spiralia</taxon>
        <taxon>Lophotrochozoa</taxon>
        <taxon>Platyhelminthes</taxon>
        <taxon>Trematoda</taxon>
        <taxon>Digenea</taxon>
        <taxon>Plagiorchiida</taxon>
        <taxon>Pronocephalata</taxon>
        <taxon>Paramphistomoidea</taxon>
        <taxon>Paramphistomidae</taxon>
        <taxon>Calicophoron</taxon>
    </lineage>
</organism>
<evidence type="ECO:0000256" key="3">
    <source>
        <dbReference type="ARBA" id="ARBA00023272"/>
    </source>
</evidence>
<evidence type="ECO:0000256" key="1">
    <source>
        <dbReference type="ARBA" id="ARBA00005483"/>
    </source>
</evidence>
<dbReference type="EMBL" id="CAXLJL010000156">
    <property type="protein sequence ID" value="CAL5133597.1"/>
    <property type="molecule type" value="Genomic_DNA"/>
</dbReference>
<dbReference type="PANTHER" id="PTHR16188">
    <property type="entry name" value="PROTEIN PHOSPHATASE 1 INHIBITOR POTENTIATED BY PROTEIN KINASE C"/>
    <property type="match status" value="1"/>
</dbReference>
<dbReference type="GO" id="GO:0005737">
    <property type="term" value="C:cytoplasm"/>
    <property type="evidence" value="ECO:0007669"/>
    <property type="project" value="InterPro"/>
</dbReference>